<dbReference type="AlphaFoldDB" id="A0A7W6B710"/>
<organism evidence="1 2">
    <name type="scientific">Rhizobium fabae</name>
    <dbReference type="NCBI Taxonomy" id="573179"/>
    <lineage>
        <taxon>Bacteria</taxon>
        <taxon>Pseudomonadati</taxon>
        <taxon>Pseudomonadota</taxon>
        <taxon>Alphaproteobacteria</taxon>
        <taxon>Hyphomicrobiales</taxon>
        <taxon>Rhizobiaceae</taxon>
        <taxon>Rhizobium/Agrobacterium group</taxon>
        <taxon>Rhizobium</taxon>
    </lineage>
</organism>
<sequence>MEAVALPPGRPAYWSIATTMPSDKNAISAVSQSIGFAGAVVDTNGNETYLRHD</sequence>
<protein>
    <submittedName>
        <fullName evidence="1">Flagellin-like hook-associated protein FlgL</fullName>
    </submittedName>
</protein>
<dbReference type="Proteomes" id="UP000545490">
    <property type="component" value="Unassembled WGS sequence"/>
</dbReference>
<proteinExistence type="predicted"/>
<comment type="caution">
    <text evidence="1">The sequence shown here is derived from an EMBL/GenBank/DDBJ whole genome shotgun (WGS) entry which is preliminary data.</text>
</comment>
<evidence type="ECO:0000313" key="2">
    <source>
        <dbReference type="Proteomes" id="UP000545490"/>
    </source>
</evidence>
<gene>
    <name evidence="1" type="ORF">GGQ65_000502</name>
</gene>
<evidence type="ECO:0000313" key="1">
    <source>
        <dbReference type="EMBL" id="MBB3913247.1"/>
    </source>
</evidence>
<dbReference type="EMBL" id="JACIDG010000001">
    <property type="protein sequence ID" value="MBB3913247.1"/>
    <property type="molecule type" value="Genomic_DNA"/>
</dbReference>
<accession>A0A7W6B710</accession>
<keyword evidence="1" id="KW-0969">Cilium</keyword>
<name>A0A7W6B710_9HYPH</name>
<reference evidence="1 2" key="1">
    <citation type="submission" date="2020-08" db="EMBL/GenBank/DDBJ databases">
        <title>Genomic Encyclopedia of Type Strains, Phase IV (KMG-IV): sequencing the most valuable type-strain genomes for metagenomic binning, comparative biology and taxonomic classification.</title>
        <authorList>
            <person name="Goeker M."/>
        </authorList>
    </citation>
    <scope>NUCLEOTIDE SEQUENCE [LARGE SCALE GENOMIC DNA]</scope>
    <source>
        <strain evidence="1 2">DSM 19331</strain>
    </source>
</reference>
<keyword evidence="1" id="KW-0282">Flagellum</keyword>
<keyword evidence="1" id="KW-0966">Cell projection</keyword>